<protein>
    <submittedName>
        <fullName evidence="3">2TM domain-containing protein</fullName>
    </submittedName>
</protein>
<dbReference type="EMBL" id="VANR01000002">
    <property type="protein sequence ID" value="TMM31439.1"/>
    <property type="molecule type" value="Genomic_DNA"/>
</dbReference>
<dbReference type="AlphaFoldDB" id="A0A5S3NCL9"/>
<keyword evidence="1" id="KW-0472">Membrane</keyword>
<keyword evidence="4" id="KW-1185">Reference proteome</keyword>
<comment type="caution">
    <text evidence="3">The sequence shown here is derived from an EMBL/GenBank/DDBJ whole genome shotgun (WGS) entry which is preliminary data.</text>
</comment>
<evidence type="ECO:0000313" key="4">
    <source>
        <dbReference type="Proteomes" id="UP000307140"/>
    </source>
</evidence>
<feature type="domain" description="2TM" evidence="2">
    <location>
        <begin position="11"/>
        <end position="104"/>
    </location>
</feature>
<keyword evidence="1" id="KW-1133">Transmembrane helix</keyword>
<dbReference type="InterPro" id="IPR025698">
    <property type="entry name" value="2TM_dom"/>
</dbReference>
<accession>A0A5S3NCL9</accession>
<sequence length="108" mass="13038">MENYIENTAYKKAANNVKKIKNFYNHLQLFVIVMFAVVLFYGTIITFFEARISNLNSLKWIKANIWINALLWFFGLIIHGIYVFKFKTDFMDKWEQKKVEEIMKKNKK</sequence>
<reference evidence="3 4" key="1">
    <citation type="submission" date="2019-05" db="EMBL/GenBank/DDBJ databases">
        <title>Polaribacter aestuariivivens sp. nov., isolated from a tidal flat.</title>
        <authorList>
            <person name="Yoon J.-H."/>
        </authorList>
    </citation>
    <scope>NUCLEOTIDE SEQUENCE [LARGE SCALE GENOMIC DNA]</scope>
    <source>
        <strain evidence="3 4">DBTF-3</strain>
    </source>
</reference>
<evidence type="ECO:0000259" key="2">
    <source>
        <dbReference type="Pfam" id="PF13239"/>
    </source>
</evidence>
<keyword evidence="1" id="KW-0812">Transmembrane</keyword>
<evidence type="ECO:0000313" key="3">
    <source>
        <dbReference type="EMBL" id="TMM31439.1"/>
    </source>
</evidence>
<feature type="transmembrane region" description="Helical" evidence="1">
    <location>
        <begin position="65"/>
        <end position="84"/>
    </location>
</feature>
<organism evidence="3 4">
    <name type="scientific">Polaribacter aestuariivivens</name>
    <dbReference type="NCBI Taxonomy" id="2304626"/>
    <lineage>
        <taxon>Bacteria</taxon>
        <taxon>Pseudomonadati</taxon>
        <taxon>Bacteroidota</taxon>
        <taxon>Flavobacteriia</taxon>
        <taxon>Flavobacteriales</taxon>
        <taxon>Flavobacteriaceae</taxon>
    </lineage>
</organism>
<dbReference type="RefSeq" id="WP_138535165.1">
    <property type="nucleotide sequence ID" value="NZ_VANR01000002.1"/>
</dbReference>
<evidence type="ECO:0000256" key="1">
    <source>
        <dbReference type="SAM" id="Phobius"/>
    </source>
</evidence>
<gene>
    <name evidence="3" type="ORF">FDT66_05595</name>
</gene>
<proteinExistence type="predicted"/>
<dbReference type="OrthoDB" id="1495672at2"/>
<dbReference type="Proteomes" id="UP000307140">
    <property type="component" value="Unassembled WGS sequence"/>
</dbReference>
<name>A0A5S3NCL9_9FLAO</name>
<dbReference type="Pfam" id="PF13239">
    <property type="entry name" value="2TM"/>
    <property type="match status" value="1"/>
</dbReference>
<feature type="transmembrane region" description="Helical" evidence="1">
    <location>
        <begin position="27"/>
        <end position="45"/>
    </location>
</feature>